<dbReference type="Proteomes" id="UP001381174">
    <property type="component" value="Unassembled WGS sequence"/>
</dbReference>
<dbReference type="InterPro" id="IPR019587">
    <property type="entry name" value="Polyketide_cyclase/dehydratase"/>
</dbReference>
<sequence>MPRYEASTTIEAPADGVWRLLCSVDAWPQWLPTVSRAQALDGGPLAVGRRYRIEQPRLRPAIWTVTALESGRRFEWRARSPGMTMVADHRVAPEGHQAVRVQLSFAFRGLLGSVLGMVYGDLARRYLQQEAQALKQRVEAG</sequence>
<name>A0ABU8JEC5_9GAMM</name>
<protein>
    <submittedName>
        <fullName evidence="1">SRPBCC family protein</fullName>
    </submittedName>
</protein>
<keyword evidence="2" id="KW-1185">Reference proteome</keyword>
<gene>
    <name evidence="1" type="ORF">WAT24_12725</name>
</gene>
<evidence type="ECO:0000313" key="2">
    <source>
        <dbReference type="Proteomes" id="UP001381174"/>
    </source>
</evidence>
<evidence type="ECO:0000313" key="1">
    <source>
        <dbReference type="EMBL" id="MEI7037625.1"/>
    </source>
</evidence>
<organism evidence="1 2">
    <name type="scientific">Fulvimonas yonginensis</name>
    <dbReference type="NCBI Taxonomy" id="1495200"/>
    <lineage>
        <taxon>Bacteria</taxon>
        <taxon>Pseudomonadati</taxon>
        <taxon>Pseudomonadota</taxon>
        <taxon>Gammaproteobacteria</taxon>
        <taxon>Lysobacterales</taxon>
        <taxon>Rhodanobacteraceae</taxon>
        <taxon>Fulvimonas</taxon>
    </lineage>
</organism>
<dbReference type="InterPro" id="IPR023393">
    <property type="entry name" value="START-like_dom_sf"/>
</dbReference>
<comment type="caution">
    <text evidence="1">The sequence shown here is derived from an EMBL/GenBank/DDBJ whole genome shotgun (WGS) entry which is preliminary data.</text>
</comment>
<dbReference type="EMBL" id="JBBBNY010000010">
    <property type="protein sequence ID" value="MEI7037625.1"/>
    <property type="molecule type" value="Genomic_DNA"/>
</dbReference>
<dbReference type="RefSeq" id="WP_336808263.1">
    <property type="nucleotide sequence ID" value="NZ_JBBBNY010000010.1"/>
</dbReference>
<dbReference type="Pfam" id="PF10604">
    <property type="entry name" value="Polyketide_cyc2"/>
    <property type="match status" value="1"/>
</dbReference>
<accession>A0ABU8JEC5</accession>
<reference evidence="1 2" key="1">
    <citation type="journal article" date="2014" name="Int. J. Syst. Evol. Microbiol.">
        <title>Fulvimonas yonginensis sp. nov., isolated from greenhouse soil, and emended description of the genus Fulvimonas.</title>
        <authorList>
            <person name="Ahn J.H."/>
            <person name="Kim S.J."/>
            <person name="Weon H.Y."/>
            <person name="Hong S.B."/>
            <person name="Seok S.J."/>
            <person name="Kwon S.W."/>
        </authorList>
    </citation>
    <scope>NUCLEOTIDE SEQUENCE [LARGE SCALE GENOMIC DNA]</scope>
    <source>
        <strain evidence="1 2">KACC 16952</strain>
    </source>
</reference>
<proteinExistence type="predicted"/>
<dbReference type="SUPFAM" id="SSF55961">
    <property type="entry name" value="Bet v1-like"/>
    <property type="match status" value="1"/>
</dbReference>
<dbReference type="Gene3D" id="3.30.530.20">
    <property type="match status" value="1"/>
</dbReference>